<comment type="similarity">
    <text evidence="2 9">Belongs to the RecN family.</text>
</comment>
<name>A0ABS2GCB1_9FIRM</name>
<sequence>MLTQMGIRNFALIEHMNLQFHKGITIFTGETGAGKSILMDAFSILLGERASNEFIRHGKDAFVIEGVFDITDDSKLQALLESKNIVVEDNQLILSRSFNRQGKSTILANDQAIPLKALREIGEQLADIHGQYNNQLLLNPDIHHEYLDFYTAESKTAYYTYRDAYNAYREAKRKLDSLAEAEAERARELDMLRFQIDEIEEARLTPGEDVAISAELKRLDSFEHVDKVLGACYDAFYTQRNPILDTVNTIKTEVHDLLRYDEGIKDISELVNSAYFQLEEAAQSLDRYRDAISYDEERYVYCQERDSLIYGLKRKYGESIEAVLAYEEKAQARLEALEKETYAQADIEADVKVKEEAAIQARQRLRDIRETNRRIIADALQQRLQSLGMAKARIGFDIEEADGLTPLGAKHIELLFTANTGEKPLPLHKVASGGELSRIALAFSAVFNQESQKTLVFDEIDVGISGDVALQVAAQIQQLSTSTQVFCITHLPQTASIAQHHYHLAKHEEAGRTISTIRQLSEEEHIRQIAGMMSGNSFSHTAVETAKELIAHFGNPYMSTEESV</sequence>
<dbReference type="Gene3D" id="3.40.50.300">
    <property type="entry name" value="P-loop containing nucleotide triphosphate hydrolases"/>
    <property type="match status" value="2"/>
</dbReference>
<feature type="domain" description="RecF/RecN/SMC N-terminal" evidence="10">
    <location>
        <begin position="2"/>
        <end position="508"/>
    </location>
</feature>
<dbReference type="PANTHER" id="PTHR11059:SF0">
    <property type="entry name" value="DNA REPAIR PROTEIN RECN"/>
    <property type="match status" value="1"/>
</dbReference>
<keyword evidence="4" id="KW-0547">Nucleotide-binding</keyword>
<dbReference type="RefSeq" id="WP_205087117.1">
    <property type="nucleotide sequence ID" value="NZ_JACJLA010000001.1"/>
</dbReference>
<dbReference type="InterPro" id="IPR027417">
    <property type="entry name" value="P-loop_NTPase"/>
</dbReference>
<organism evidence="11 12">
    <name type="scientific">Veillonella magna</name>
    <dbReference type="NCBI Taxonomy" id="464322"/>
    <lineage>
        <taxon>Bacteria</taxon>
        <taxon>Bacillati</taxon>
        <taxon>Bacillota</taxon>
        <taxon>Negativicutes</taxon>
        <taxon>Veillonellales</taxon>
        <taxon>Veillonellaceae</taxon>
        <taxon>Veillonella</taxon>
    </lineage>
</organism>
<reference evidence="11 12" key="1">
    <citation type="journal article" date="2021" name="Sci. Rep.">
        <title>The distribution of antibiotic resistance genes in chicken gut microbiota commensals.</title>
        <authorList>
            <person name="Juricova H."/>
            <person name="Matiasovicova J."/>
            <person name="Kubasova T."/>
            <person name="Cejkova D."/>
            <person name="Rychlik I."/>
        </authorList>
    </citation>
    <scope>NUCLEOTIDE SEQUENCE [LARGE SCALE GENOMIC DNA]</scope>
    <source>
        <strain evidence="11 12">An537</strain>
    </source>
</reference>
<dbReference type="SUPFAM" id="SSF52540">
    <property type="entry name" value="P-loop containing nucleoside triphosphate hydrolases"/>
    <property type="match status" value="2"/>
</dbReference>
<evidence type="ECO:0000313" key="11">
    <source>
        <dbReference type="EMBL" id="MBM6911784.1"/>
    </source>
</evidence>
<evidence type="ECO:0000256" key="8">
    <source>
        <dbReference type="ARBA" id="ARBA00033408"/>
    </source>
</evidence>
<evidence type="ECO:0000256" key="2">
    <source>
        <dbReference type="ARBA" id="ARBA00009441"/>
    </source>
</evidence>
<dbReference type="PANTHER" id="PTHR11059">
    <property type="entry name" value="DNA REPAIR PROTEIN RECN"/>
    <property type="match status" value="1"/>
</dbReference>
<keyword evidence="5 9" id="KW-0227">DNA damage</keyword>
<keyword evidence="7 9" id="KW-0234">DNA repair</keyword>
<proteinExistence type="inferred from homology"/>
<dbReference type="Pfam" id="PF02463">
    <property type="entry name" value="SMC_N"/>
    <property type="match status" value="1"/>
</dbReference>
<keyword evidence="6" id="KW-0067">ATP-binding</keyword>
<comment type="function">
    <text evidence="1 9">May be involved in recombinational repair of damaged DNA.</text>
</comment>
<protein>
    <recommendedName>
        <fullName evidence="3 9">DNA repair protein RecN</fullName>
    </recommendedName>
    <alternativeName>
        <fullName evidence="8 9">Recombination protein N</fullName>
    </alternativeName>
</protein>
<dbReference type="NCBIfam" id="TIGR00634">
    <property type="entry name" value="recN"/>
    <property type="match status" value="1"/>
</dbReference>
<evidence type="ECO:0000259" key="10">
    <source>
        <dbReference type="Pfam" id="PF02463"/>
    </source>
</evidence>
<evidence type="ECO:0000256" key="9">
    <source>
        <dbReference type="PIRNR" id="PIRNR003128"/>
    </source>
</evidence>
<evidence type="ECO:0000256" key="5">
    <source>
        <dbReference type="ARBA" id="ARBA00022763"/>
    </source>
</evidence>
<evidence type="ECO:0000313" key="12">
    <source>
        <dbReference type="Proteomes" id="UP000707138"/>
    </source>
</evidence>
<dbReference type="InterPro" id="IPR003395">
    <property type="entry name" value="RecF/RecN/SMC_N"/>
</dbReference>
<comment type="caution">
    <text evidence="11">The sequence shown here is derived from an EMBL/GenBank/DDBJ whole genome shotgun (WGS) entry which is preliminary data.</text>
</comment>
<keyword evidence="12" id="KW-1185">Reference proteome</keyword>
<gene>
    <name evidence="11" type="primary">recN</name>
    <name evidence="11" type="ORF">H6A01_00400</name>
</gene>
<dbReference type="EMBL" id="JACJLA010000001">
    <property type="protein sequence ID" value="MBM6911784.1"/>
    <property type="molecule type" value="Genomic_DNA"/>
</dbReference>
<accession>A0ABS2GCB1</accession>
<dbReference type="InterPro" id="IPR004604">
    <property type="entry name" value="DNA_recomb/repair_RecN"/>
</dbReference>
<dbReference type="PIRSF" id="PIRSF003128">
    <property type="entry name" value="RecN"/>
    <property type="match status" value="1"/>
</dbReference>
<evidence type="ECO:0000256" key="3">
    <source>
        <dbReference type="ARBA" id="ARBA00021315"/>
    </source>
</evidence>
<dbReference type="CDD" id="cd03241">
    <property type="entry name" value="ABC_RecN"/>
    <property type="match status" value="2"/>
</dbReference>
<evidence type="ECO:0000256" key="7">
    <source>
        <dbReference type="ARBA" id="ARBA00023204"/>
    </source>
</evidence>
<dbReference type="Proteomes" id="UP000707138">
    <property type="component" value="Unassembled WGS sequence"/>
</dbReference>
<evidence type="ECO:0000256" key="6">
    <source>
        <dbReference type="ARBA" id="ARBA00022840"/>
    </source>
</evidence>
<evidence type="ECO:0000256" key="4">
    <source>
        <dbReference type="ARBA" id="ARBA00022741"/>
    </source>
</evidence>
<evidence type="ECO:0000256" key="1">
    <source>
        <dbReference type="ARBA" id="ARBA00003618"/>
    </source>
</evidence>